<proteinExistence type="predicted"/>
<protein>
    <submittedName>
        <fullName evidence="2">Uncharacterized protein</fullName>
    </submittedName>
</protein>
<dbReference type="PANTHER" id="PTHR11799">
    <property type="entry name" value="PARAOXONASE"/>
    <property type="match status" value="1"/>
</dbReference>
<reference evidence="2 3" key="1">
    <citation type="journal article" date="2017" name="Curr. Biol.">
        <title>Genome architecture and evolution of a unichromosomal asexual nematode.</title>
        <authorList>
            <person name="Fradin H."/>
            <person name="Zegar C."/>
            <person name="Gutwein M."/>
            <person name="Lucas J."/>
            <person name="Kovtun M."/>
            <person name="Corcoran D."/>
            <person name="Baugh L.R."/>
            <person name="Kiontke K."/>
            <person name="Gunsalus K."/>
            <person name="Fitch D.H."/>
            <person name="Piano F."/>
        </authorList>
    </citation>
    <scope>NUCLEOTIDE SEQUENCE [LARGE SCALE GENOMIC DNA]</scope>
    <source>
        <strain evidence="2">PF1309</strain>
    </source>
</reference>
<evidence type="ECO:0000313" key="3">
    <source>
        <dbReference type="Proteomes" id="UP000218231"/>
    </source>
</evidence>
<dbReference type="STRING" id="2018661.A0A2A2LN18"/>
<dbReference type="Gene3D" id="2.120.10.30">
    <property type="entry name" value="TolB, C-terminal domain"/>
    <property type="match status" value="1"/>
</dbReference>
<dbReference type="PANTHER" id="PTHR11799:SF28">
    <property type="entry name" value="MECHANOSENSORY ABNORMALITY PROTEIN 6"/>
    <property type="match status" value="1"/>
</dbReference>
<feature type="transmembrane region" description="Helical" evidence="1">
    <location>
        <begin position="14"/>
        <end position="32"/>
    </location>
</feature>
<dbReference type="InterPro" id="IPR011042">
    <property type="entry name" value="6-blade_b-propeller_TolB-like"/>
</dbReference>
<keyword evidence="1" id="KW-1133">Transmembrane helix</keyword>
<dbReference type="AlphaFoldDB" id="A0A2A2LN18"/>
<comment type="caution">
    <text evidence="2">The sequence shown here is derived from an EMBL/GenBank/DDBJ whole genome shotgun (WGS) entry which is preliminary data.</text>
</comment>
<keyword evidence="1" id="KW-0472">Membrane</keyword>
<sequence length="173" mass="19864">MLFPNSLGDVVHRVAFWILLALFGSTFIRFMLMIDSNKRVYNHTPGPCRAIHNLNNGSAGMEYIKEENLTFVTFGLGRAYNLSVPCGIAIFRILPENSKFEVEKLKIEGSEFNRKEFAPHGISAYYSKGKTTLYVVNKLTQCIEIFQYQKEKKSLLYRKSVCSPHFTRCNIHV</sequence>
<accession>A0A2A2LN18</accession>
<dbReference type="Proteomes" id="UP000218231">
    <property type="component" value="Unassembled WGS sequence"/>
</dbReference>
<gene>
    <name evidence="2" type="ORF">WR25_15406</name>
</gene>
<keyword evidence="1" id="KW-0812">Transmembrane</keyword>
<dbReference type="EMBL" id="LIAE01006555">
    <property type="protein sequence ID" value="PAV87643.1"/>
    <property type="molecule type" value="Genomic_DNA"/>
</dbReference>
<dbReference type="InterPro" id="IPR051288">
    <property type="entry name" value="Serum_paraoxonase/arylesterase"/>
</dbReference>
<evidence type="ECO:0000256" key="1">
    <source>
        <dbReference type="SAM" id="Phobius"/>
    </source>
</evidence>
<evidence type="ECO:0000313" key="2">
    <source>
        <dbReference type="EMBL" id="PAV87643.1"/>
    </source>
</evidence>
<dbReference type="OrthoDB" id="423498at2759"/>
<keyword evidence="3" id="KW-1185">Reference proteome</keyword>
<organism evidence="2 3">
    <name type="scientific">Diploscapter pachys</name>
    <dbReference type="NCBI Taxonomy" id="2018661"/>
    <lineage>
        <taxon>Eukaryota</taxon>
        <taxon>Metazoa</taxon>
        <taxon>Ecdysozoa</taxon>
        <taxon>Nematoda</taxon>
        <taxon>Chromadorea</taxon>
        <taxon>Rhabditida</taxon>
        <taxon>Rhabditina</taxon>
        <taxon>Rhabditomorpha</taxon>
        <taxon>Rhabditoidea</taxon>
        <taxon>Rhabditidae</taxon>
        <taxon>Diploscapter</taxon>
    </lineage>
</organism>
<name>A0A2A2LN18_9BILA</name>